<dbReference type="GeneID" id="92852212"/>
<keyword evidence="1" id="KW-1133">Transmembrane helix</keyword>
<feature type="transmembrane region" description="Helical" evidence="1">
    <location>
        <begin position="18"/>
        <end position="36"/>
    </location>
</feature>
<keyword evidence="1" id="KW-0812">Transmembrane</keyword>
<sequence>MKLFKSGDEYVDKKRNQFCYEAGIITAALLFLDVLIRGVILDREPSEYAVSGGVFALYVCLILFRYLMSGLEYPDVFTKQTYSKKRREIFARSMASGAIFLVLAAVFTGIPREAEGWLDLVVMCFLFVLFYFLMNAASLYMSFKKNKDLLDK</sequence>
<evidence type="ECO:0000313" key="3">
    <source>
        <dbReference type="Proteomes" id="UP000196877"/>
    </source>
</evidence>
<evidence type="ECO:0000256" key="1">
    <source>
        <dbReference type="SAM" id="Phobius"/>
    </source>
</evidence>
<dbReference type="EMBL" id="CP021920">
    <property type="protein sequence ID" value="ASB90342.1"/>
    <property type="molecule type" value="Genomic_DNA"/>
</dbReference>
<reference evidence="2 3" key="1">
    <citation type="submission" date="2017-06" db="EMBL/GenBank/DDBJ databases">
        <title>Genome sequence of Bacillus sonorensis strain SRCM101395.</title>
        <authorList>
            <person name="Cho S.H."/>
        </authorList>
    </citation>
    <scope>NUCLEOTIDE SEQUENCE [LARGE SCALE GENOMIC DNA]</scope>
    <source>
        <strain evidence="2 3">SRCM101395</strain>
    </source>
</reference>
<dbReference type="RefSeq" id="WP_006636603.1">
    <property type="nucleotide sequence ID" value="NZ_BORD01000002.1"/>
</dbReference>
<keyword evidence="1" id="KW-0472">Membrane</keyword>
<protein>
    <recommendedName>
        <fullName evidence="4">DUF3278 domain-containing protein</fullName>
    </recommendedName>
</protein>
<evidence type="ECO:0008006" key="4">
    <source>
        <dbReference type="Google" id="ProtNLM"/>
    </source>
</evidence>
<name>A0ABN5AHY5_9BACI</name>
<feature type="transmembrane region" description="Helical" evidence="1">
    <location>
        <begin position="89"/>
        <end position="108"/>
    </location>
</feature>
<dbReference type="Proteomes" id="UP000196877">
    <property type="component" value="Chromosome"/>
</dbReference>
<feature type="transmembrane region" description="Helical" evidence="1">
    <location>
        <begin position="48"/>
        <end position="68"/>
    </location>
</feature>
<feature type="transmembrane region" description="Helical" evidence="1">
    <location>
        <begin position="120"/>
        <end position="143"/>
    </location>
</feature>
<gene>
    <name evidence="2" type="ORF">S101395_03836</name>
</gene>
<evidence type="ECO:0000313" key="2">
    <source>
        <dbReference type="EMBL" id="ASB90342.1"/>
    </source>
</evidence>
<proteinExistence type="predicted"/>
<organism evidence="2 3">
    <name type="scientific">Bacillus sonorensis</name>
    <dbReference type="NCBI Taxonomy" id="119858"/>
    <lineage>
        <taxon>Bacteria</taxon>
        <taxon>Bacillati</taxon>
        <taxon>Bacillota</taxon>
        <taxon>Bacilli</taxon>
        <taxon>Bacillales</taxon>
        <taxon>Bacillaceae</taxon>
        <taxon>Bacillus</taxon>
    </lineage>
</organism>
<accession>A0ABN5AHY5</accession>
<keyword evidence="3" id="KW-1185">Reference proteome</keyword>